<comment type="caution">
    <text evidence="2">The sequence shown here is derived from an EMBL/GenBank/DDBJ whole genome shotgun (WGS) entry which is preliminary data.</text>
</comment>
<feature type="domain" description="N-acetyltransferase" evidence="1">
    <location>
        <begin position="4"/>
        <end position="158"/>
    </location>
</feature>
<protein>
    <submittedName>
        <fullName evidence="2">GNAT family N-acetyltransferase</fullName>
    </submittedName>
</protein>
<dbReference type="Proteomes" id="UP000188879">
    <property type="component" value="Unassembled WGS sequence"/>
</dbReference>
<dbReference type="Pfam" id="PF00583">
    <property type="entry name" value="Acetyltransf_1"/>
    <property type="match status" value="1"/>
</dbReference>
<dbReference type="SUPFAM" id="SSF55729">
    <property type="entry name" value="Acyl-CoA N-acyltransferases (Nat)"/>
    <property type="match status" value="1"/>
</dbReference>
<dbReference type="PANTHER" id="PTHR43305:SF1">
    <property type="entry name" value="FAMILY N-ACETYLTRANSFERASE, PUTATIVE (AFU_ORTHOLOGUE AFUA_2G01380)-RELATED"/>
    <property type="match status" value="1"/>
</dbReference>
<dbReference type="InterPro" id="IPR000182">
    <property type="entry name" value="GNAT_dom"/>
</dbReference>
<dbReference type="InterPro" id="IPR016181">
    <property type="entry name" value="Acyl_CoA_acyltransferase"/>
</dbReference>
<dbReference type="RefSeq" id="WP_076958960.1">
    <property type="nucleotide sequence ID" value="NZ_MLCO01000204.1"/>
</dbReference>
<sequence length="158" mass="16547">MAGFTIAPATTVDDLAAIRALFAAYVESLGVDLAFQGFAEELAGLPGKYAAPSGALLLARDETGQPIGCVALRRLAEPGVAEMKRLYVAPAGRGQGLGQALLDALLAEARARALTEIRLDTLPAMAAAQRLYLKAGFTPIDAYYPTPIEGTQFLALKL</sequence>
<evidence type="ECO:0000313" key="3">
    <source>
        <dbReference type="Proteomes" id="UP000188879"/>
    </source>
</evidence>
<dbReference type="Gene3D" id="3.40.630.30">
    <property type="match status" value="1"/>
</dbReference>
<dbReference type="EMBL" id="MLCO01000204">
    <property type="protein sequence ID" value="ONG50112.1"/>
    <property type="molecule type" value="Genomic_DNA"/>
</dbReference>
<dbReference type="PANTHER" id="PTHR43305">
    <property type="entry name" value="FAMILY N-ACETYLTRANSFERASE, PUTATIVE (AFU_ORTHOLOGUE AFUA_2G01380)-RELATED"/>
    <property type="match status" value="1"/>
</dbReference>
<keyword evidence="3" id="KW-1185">Reference proteome</keyword>
<evidence type="ECO:0000313" key="2">
    <source>
        <dbReference type="EMBL" id="ONG50112.1"/>
    </source>
</evidence>
<keyword evidence="2" id="KW-0808">Transferase</keyword>
<proteinExistence type="predicted"/>
<dbReference type="GO" id="GO:0016747">
    <property type="term" value="F:acyltransferase activity, transferring groups other than amino-acyl groups"/>
    <property type="evidence" value="ECO:0007669"/>
    <property type="project" value="InterPro"/>
</dbReference>
<dbReference type="AlphaFoldDB" id="A0A1V2GZK6"/>
<name>A0A1V2GZK6_9PROT</name>
<dbReference type="PROSITE" id="PS51186">
    <property type="entry name" value="GNAT"/>
    <property type="match status" value="1"/>
</dbReference>
<dbReference type="OrthoDB" id="2436196at2"/>
<dbReference type="InterPro" id="IPR052777">
    <property type="entry name" value="Acetyltransferase_Enz"/>
</dbReference>
<reference evidence="2 3" key="1">
    <citation type="submission" date="2016-10" db="EMBL/GenBank/DDBJ databases">
        <title>Draft Genome sequence of Roseomonas sp. strain M3.</title>
        <authorList>
            <person name="Subhash Y."/>
            <person name="Lee S."/>
        </authorList>
    </citation>
    <scope>NUCLEOTIDE SEQUENCE [LARGE SCALE GENOMIC DNA]</scope>
    <source>
        <strain evidence="2 3">M3</strain>
    </source>
</reference>
<organism evidence="2 3">
    <name type="scientific">Teichococcus deserti</name>
    <dbReference type="NCBI Taxonomy" id="1817963"/>
    <lineage>
        <taxon>Bacteria</taxon>
        <taxon>Pseudomonadati</taxon>
        <taxon>Pseudomonadota</taxon>
        <taxon>Alphaproteobacteria</taxon>
        <taxon>Acetobacterales</taxon>
        <taxon>Roseomonadaceae</taxon>
        <taxon>Roseomonas</taxon>
    </lineage>
</organism>
<gene>
    <name evidence="2" type="ORF">BKE38_19405</name>
</gene>
<accession>A0A1V2GZK6</accession>
<evidence type="ECO:0000259" key="1">
    <source>
        <dbReference type="PROSITE" id="PS51186"/>
    </source>
</evidence>